<evidence type="ECO:0000259" key="7">
    <source>
        <dbReference type="PROSITE" id="PS50850"/>
    </source>
</evidence>
<feature type="transmembrane region" description="Helical" evidence="6">
    <location>
        <begin position="37"/>
        <end position="64"/>
    </location>
</feature>
<dbReference type="PROSITE" id="PS50850">
    <property type="entry name" value="MFS"/>
    <property type="match status" value="1"/>
</dbReference>
<feature type="transmembrane region" description="Helical" evidence="6">
    <location>
        <begin position="139"/>
        <end position="156"/>
    </location>
</feature>
<keyword evidence="9" id="KW-1185">Reference proteome</keyword>
<reference evidence="8" key="1">
    <citation type="journal article" date="2021" name="Nat. Commun.">
        <title>Genetic determinants of endophytism in the Arabidopsis root mycobiome.</title>
        <authorList>
            <person name="Mesny F."/>
            <person name="Miyauchi S."/>
            <person name="Thiergart T."/>
            <person name="Pickel B."/>
            <person name="Atanasova L."/>
            <person name="Karlsson M."/>
            <person name="Huettel B."/>
            <person name="Barry K.W."/>
            <person name="Haridas S."/>
            <person name="Chen C."/>
            <person name="Bauer D."/>
            <person name="Andreopoulos W."/>
            <person name="Pangilinan J."/>
            <person name="LaButti K."/>
            <person name="Riley R."/>
            <person name="Lipzen A."/>
            <person name="Clum A."/>
            <person name="Drula E."/>
            <person name="Henrissat B."/>
            <person name="Kohler A."/>
            <person name="Grigoriev I.V."/>
            <person name="Martin F.M."/>
            <person name="Hacquard S."/>
        </authorList>
    </citation>
    <scope>NUCLEOTIDE SEQUENCE</scope>
    <source>
        <strain evidence="8">MPI-CAGE-AT-0016</strain>
    </source>
</reference>
<name>A0A8K0T999_9PEZI</name>
<evidence type="ECO:0000313" key="8">
    <source>
        <dbReference type="EMBL" id="KAH7353680.1"/>
    </source>
</evidence>
<feature type="transmembrane region" description="Helical" evidence="6">
    <location>
        <begin position="76"/>
        <end position="94"/>
    </location>
</feature>
<gene>
    <name evidence="8" type="ORF">B0T11DRAFT_259939</name>
</gene>
<evidence type="ECO:0000256" key="4">
    <source>
        <dbReference type="ARBA" id="ARBA00023136"/>
    </source>
</evidence>
<keyword evidence="3 6" id="KW-1133">Transmembrane helix</keyword>
<evidence type="ECO:0000256" key="6">
    <source>
        <dbReference type="SAM" id="Phobius"/>
    </source>
</evidence>
<dbReference type="PRINTS" id="PR01036">
    <property type="entry name" value="TCRTETB"/>
</dbReference>
<feature type="compositionally biased region" description="Basic and acidic residues" evidence="5">
    <location>
        <begin position="542"/>
        <end position="557"/>
    </location>
</feature>
<dbReference type="Pfam" id="PF07690">
    <property type="entry name" value="MFS_1"/>
    <property type="match status" value="1"/>
</dbReference>
<feature type="transmembrane region" description="Helical" evidence="6">
    <location>
        <begin position="264"/>
        <end position="280"/>
    </location>
</feature>
<feature type="compositionally biased region" description="Basic and acidic residues" evidence="5">
    <location>
        <begin position="584"/>
        <end position="593"/>
    </location>
</feature>
<dbReference type="Proteomes" id="UP000813385">
    <property type="component" value="Unassembled WGS sequence"/>
</dbReference>
<dbReference type="InterPro" id="IPR020846">
    <property type="entry name" value="MFS_dom"/>
</dbReference>
<dbReference type="GO" id="GO:0022857">
    <property type="term" value="F:transmembrane transporter activity"/>
    <property type="evidence" value="ECO:0007669"/>
    <property type="project" value="InterPro"/>
</dbReference>
<dbReference type="OrthoDB" id="2351791at2759"/>
<feature type="transmembrane region" description="Helical" evidence="6">
    <location>
        <begin position="366"/>
        <end position="385"/>
    </location>
</feature>
<accession>A0A8K0T999</accession>
<feature type="region of interest" description="Disordered" evidence="5">
    <location>
        <begin position="528"/>
        <end position="614"/>
    </location>
</feature>
<sequence>MSSTDTESAPALPADSASGGPAEKQQQPAAFRPTREFLLAFLALDVIIIAVALDATTLAVALPIMSSDLGGSALEAFWSGTSFLLASTVFQPTFASLSSIFGRKAMLFLCMAFFAAGSLMAALAQNFPLVIAGRTVKGIGGGGLIAVTEVVVVDLVPLAVRSLWFSIISAMWAIGTVAGPLIGASFAQHASWRWIFWINLPIVSVGAVLVFFFLNQAPIPGVVAAKLRRFDWLGAVLFTAASTSLLFGITTGGVMFPWGSFRTVLPLVFGVVGLALFAYWEVRHAKEPMIDKGLFSNRSMVASYLMTVLHGMTLWALVYFLTLYYQAVKFYTPVMSAVAALPETLTIVPAGIIVGALASITGRYRWALWIGWSLTTIGAGLLCLLEPDTPVRHWIPLNIPVGIGTGMLFPSMALAIQAACTPALNAQATAFYSFLRTFGQSVGVAVAGVVFQNAFRNELLQIPELSSVAEEYSRDATIVVRVINEMAEGPVKDALVEAYAGALRSIWYALIGFSGVGFLLSLLVRSPHHPARRRPPRGPPPRPDRRGTVHAPPEHHQAVPGPPRRGEEARGLQGRVRCRVPRGRGAEAQRGEPPRSGGCPSQLRPVPRPHPRGD</sequence>
<organism evidence="8 9">
    <name type="scientific">Plectosphaerella cucumerina</name>
    <dbReference type="NCBI Taxonomy" id="40658"/>
    <lineage>
        <taxon>Eukaryota</taxon>
        <taxon>Fungi</taxon>
        <taxon>Dikarya</taxon>
        <taxon>Ascomycota</taxon>
        <taxon>Pezizomycotina</taxon>
        <taxon>Sordariomycetes</taxon>
        <taxon>Hypocreomycetidae</taxon>
        <taxon>Glomerellales</taxon>
        <taxon>Plectosphaerellaceae</taxon>
        <taxon>Plectosphaerella</taxon>
    </lineage>
</organism>
<dbReference type="PANTHER" id="PTHR23501:SF59">
    <property type="entry name" value="MAJOR FACILITATOR SUPERFAMILY (MFS) PROFILE DOMAIN-CONTAINING PROTEIN-RELATED"/>
    <property type="match status" value="1"/>
</dbReference>
<dbReference type="InterPro" id="IPR011701">
    <property type="entry name" value="MFS"/>
</dbReference>
<keyword evidence="4 6" id="KW-0472">Membrane</keyword>
<feature type="transmembrane region" description="Helical" evidence="6">
    <location>
        <begin position="235"/>
        <end position="258"/>
    </location>
</feature>
<feature type="transmembrane region" description="Helical" evidence="6">
    <location>
        <begin position="163"/>
        <end position="182"/>
    </location>
</feature>
<evidence type="ECO:0000256" key="5">
    <source>
        <dbReference type="SAM" id="MobiDB-lite"/>
    </source>
</evidence>
<dbReference type="AlphaFoldDB" id="A0A8K0T999"/>
<comment type="caution">
    <text evidence="8">The sequence shown here is derived from an EMBL/GenBank/DDBJ whole genome shotgun (WGS) entry which is preliminary data.</text>
</comment>
<proteinExistence type="predicted"/>
<feature type="domain" description="Major facilitator superfamily (MFS) profile" evidence="7">
    <location>
        <begin position="40"/>
        <end position="529"/>
    </location>
</feature>
<evidence type="ECO:0000256" key="1">
    <source>
        <dbReference type="ARBA" id="ARBA00004141"/>
    </source>
</evidence>
<dbReference type="GO" id="GO:0005886">
    <property type="term" value="C:plasma membrane"/>
    <property type="evidence" value="ECO:0007669"/>
    <property type="project" value="TreeGrafter"/>
</dbReference>
<feature type="transmembrane region" description="Helical" evidence="6">
    <location>
        <begin position="194"/>
        <end position="214"/>
    </location>
</feature>
<dbReference type="InterPro" id="IPR036259">
    <property type="entry name" value="MFS_trans_sf"/>
</dbReference>
<dbReference type="PANTHER" id="PTHR23501">
    <property type="entry name" value="MAJOR FACILITATOR SUPERFAMILY"/>
    <property type="match status" value="1"/>
</dbReference>
<evidence type="ECO:0000313" key="9">
    <source>
        <dbReference type="Proteomes" id="UP000813385"/>
    </source>
</evidence>
<feature type="region of interest" description="Disordered" evidence="5">
    <location>
        <begin position="1"/>
        <end position="26"/>
    </location>
</feature>
<evidence type="ECO:0000256" key="3">
    <source>
        <dbReference type="ARBA" id="ARBA00022989"/>
    </source>
</evidence>
<evidence type="ECO:0000256" key="2">
    <source>
        <dbReference type="ARBA" id="ARBA00022692"/>
    </source>
</evidence>
<keyword evidence="2 6" id="KW-0812">Transmembrane</keyword>
<dbReference type="SUPFAM" id="SSF103473">
    <property type="entry name" value="MFS general substrate transporter"/>
    <property type="match status" value="1"/>
</dbReference>
<comment type="subcellular location">
    <subcellularLocation>
        <location evidence="1">Membrane</location>
        <topology evidence="1">Multi-pass membrane protein</topology>
    </subcellularLocation>
</comment>
<feature type="transmembrane region" description="Helical" evidence="6">
    <location>
        <begin position="505"/>
        <end position="524"/>
    </location>
</feature>
<feature type="transmembrane region" description="Helical" evidence="6">
    <location>
        <begin position="397"/>
        <end position="419"/>
    </location>
</feature>
<feature type="transmembrane region" description="Helical" evidence="6">
    <location>
        <begin position="301"/>
        <end position="325"/>
    </location>
</feature>
<protein>
    <submittedName>
        <fullName evidence="8">Major facilitator superfamily domain-containing protein</fullName>
    </submittedName>
</protein>
<feature type="transmembrane region" description="Helical" evidence="6">
    <location>
        <begin position="431"/>
        <end position="451"/>
    </location>
</feature>
<feature type="transmembrane region" description="Helical" evidence="6">
    <location>
        <begin position="337"/>
        <end position="359"/>
    </location>
</feature>
<dbReference type="EMBL" id="JAGPXD010000005">
    <property type="protein sequence ID" value="KAH7353680.1"/>
    <property type="molecule type" value="Genomic_DNA"/>
</dbReference>
<dbReference type="Gene3D" id="1.20.1250.20">
    <property type="entry name" value="MFS general substrate transporter like domains"/>
    <property type="match status" value="2"/>
</dbReference>
<feature type="transmembrane region" description="Helical" evidence="6">
    <location>
        <begin position="106"/>
        <end position="127"/>
    </location>
</feature>